<proteinExistence type="predicted"/>
<evidence type="ECO:0000313" key="1">
    <source>
        <dbReference type="EMBL" id="KAF2548858.1"/>
    </source>
</evidence>
<reference evidence="1" key="1">
    <citation type="submission" date="2019-12" db="EMBL/GenBank/DDBJ databases">
        <title>Genome sequencing and annotation of Brassica cretica.</title>
        <authorList>
            <person name="Studholme D.J."/>
            <person name="Sarris P.F."/>
        </authorList>
    </citation>
    <scope>NUCLEOTIDE SEQUENCE</scope>
    <source>
        <strain evidence="1">PFS-102/07</strain>
        <tissue evidence="1">Leaf</tissue>
    </source>
</reference>
<protein>
    <submittedName>
        <fullName evidence="1">Uncharacterized protein</fullName>
    </submittedName>
</protein>
<comment type="caution">
    <text evidence="1">The sequence shown here is derived from an EMBL/GenBank/DDBJ whole genome shotgun (WGS) entry which is preliminary data.</text>
</comment>
<dbReference type="AlphaFoldDB" id="A0A8S9GXG0"/>
<name>A0A8S9GXG0_BRACR</name>
<accession>A0A8S9GXG0</accession>
<gene>
    <name evidence="1" type="ORF">F2Q70_00020136</name>
</gene>
<sequence length="242" mass="28453">MHATVDAHQYQKQQGQTSAILRRSCSLGTNDPQRPTFHIARRSSFHVDRLSHPTVDRHPTFIVNRSTSFDRAPSPSIDRRYECGRRAYDIYGAKKFRWEQKDEYGVYRDESGYARSVADEMIPLLKLIYSHTGSPSKCLKIEEILIYHGFDPFSSMVYRSLKEISSELTIRDRYEEEAIVRYTSSAVHRYRREASTIDDYDRSMYIMYHRSMSRHEMRDLVPADFKPKASPNYKITPDEFLT</sequence>
<organism evidence="1">
    <name type="scientific">Brassica cretica</name>
    <name type="common">Mustard</name>
    <dbReference type="NCBI Taxonomy" id="69181"/>
    <lineage>
        <taxon>Eukaryota</taxon>
        <taxon>Viridiplantae</taxon>
        <taxon>Streptophyta</taxon>
        <taxon>Embryophyta</taxon>
        <taxon>Tracheophyta</taxon>
        <taxon>Spermatophyta</taxon>
        <taxon>Magnoliopsida</taxon>
        <taxon>eudicotyledons</taxon>
        <taxon>Gunneridae</taxon>
        <taxon>Pentapetalae</taxon>
        <taxon>rosids</taxon>
        <taxon>malvids</taxon>
        <taxon>Brassicales</taxon>
        <taxon>Brassicaceae</taxon>
        <taxon>Brassiceae</taxon>
        <taxon>Brassica</taxon>
    </lineage>
</organism>
<dbReference type="EMBL" id="QGKY02001925">
    <property type="protein sequence ID" value="KAF2548858.1"/>
    <property type="molecule type" value="Genomic_DNA"/>
</dbReference>